<dbReference type="Gene3D" id="2.70.50.70">
    <property type="match status" value="1"/>
</dbReference>
<proteinExistence type="predicted"/>
<sequence length="281" mass="28163">MTYIKLPPILAFVALVRGHMEMSFPPPFRSKVNPFANPSTVDYSMTAPLSGAAGFPCKGYQSDLGTPAGASVVTWNQGAAVNISIAGSASHGGGSCQVSLSYDSGKTFKVIHSFIGGCPLTPTWNFNIPSDATPGPALFAWTWYNEIGNREIYMNCASITIGGGTKRASTVAFSSRPDIFKANIGNGCTTIEGQDVVFPDPGPDVTGTSAKSGTGFTGNCGGSSSGAASGSAGGGSSAASSPTPQAPVASPSPVVSSVSAPPAPSASPSNSSSSIGSTYTV</sequence>
<dbReference type="GeneID" id="36581609"/>
<feature type="non-terminal residue" evidence="2">
    <location>
        <position position="281"/>
    </location>
</feature>
<feature type="region of interest" description="Disordered" evidence="1">
    <location>
        <begin position="194"/>
        <end position="281"/>
    </location>
</feature>
<dbReference type="EMBL" id="KZ613746">
    <property type="protein sequence ID" value="PMD65427.1"/>
    <property type="molecule type" value="Genomic_DNA"/>
</dbReference>
<organism evidence="2 3">
    <name type="scientific">Hyaloscypha bicolor E</name>
    <dbReference type="NCBI Taxonomy" id="1095630"/>
    <lineage>
        <taxon>Eukaryota</taxon>
        <taxon>Fungi</taxon>
        <taxon>Dikarya</taxon>
        <taxon>Ascomycota</taxon>
        <taxon>Pezizomycotina</taxon>
        <taxon>Leotiomycetes</taxon>
        <taxon>Helotiales</taxon>
        <taxon>Hyaloscyphaceae</taxon>
        <taxon>Hyaloscypha</taxon>
        <taxon>Hyaloscypha bicolor</taxon>
    </lineage>
</organism>
<protein>
    <submittedName>
        <fullName evidence="2">Lytic polysaccharide monooxygenase</fullName>
    </submittedName>
</protein>
<name>A0A2J6TQX4_9HELO</name>
<keyword evidence="3" id="KW-1185">Reference proteome</keyword>
<dbReference type="GO" id="GO:0004497">
    <property type="term" value="F:monooxygenase activity"/>
    <property type="evidence" value="ECO:0007669"/>
    <property type="project" value="UniProtKB-KW"/>
</dbReference>
<dbReference type="AlphaFoldDB" id="A0A2J6TQX4"/>
<accession>A0A2J6TQX4</accession>
<reference evidence="2 3" key="1">
    <citation type="submission" date="2016-04" db="EMBL/GenBank/DDBJ databases">
        <title>A degradative enzymes factory behind the ericoid mycorrhizal symbiosis.</title>
        <authorList>
            <consortium name="DOE Joint Genome Institute"/>
            <person name="Martino E."/>
            <person name="Morin E."/>
            <person name="Grelet G."/>
            <person name="Kuo A."/>
            <person name="Kohler A."/>
            <person name="Daghino S."/>
            <person name="Barry K."/>
            <person name="Choi C."/>
            <person name="Cichocki N."/>
            <person name="Clum A."/>
            <person name="Copeland A."/>
            <person name="Hainaut M."/>
            <person name="Haridas S."/>
            <person name="Labutti K."/>
            <person name="Lindquist E."/>
            <person name="Lipzen A."/>
            <person name="Khouja H.-R."/>
            <person name="Murat C."/>
            <person name="Ohm R."/>
            <person name="Olson A."/>
            <person name="Spatafora J."/>
            <person name="Veneault-Fourrey C."/>
            <person name="Henrissat B."/>
            <person name="Grigoriev I."/>
            <person name="Martin F."/>
            <person name="Perotto S."/>
        </authorList>
    </citation>
    <scope>NUCLEOTIDE SEQUENCE [LARGE SCALE GENOMIC DNA]</scope>
    <source>
        <strain evidence="2 3">E</strain>
    </source>
</reference>
<feature type="compositionally biased region" description="Gly residues" evidence="1">
    <location>
        <begin position="215"/>
        <end position="224"/>
    </location>
</feature>
<dbReference type="STRING" id="1095630.A0A2J6TQX4"/>
<dbReference type="PANTHER" id="PTHR36182">
    <property type="entry name" value="PROTEIN, PUTATIVE (AFU_ORTHOLOGUE AFUA_6G10930)-RELATED"/>
    <property type="match status" value="1"/>
</dbReference>
<evidence type="ECO:0000256" key="1">
    <source>
        <dbReference type="SAM" id="MobiDB-lite"/>
    </source>
</evidence>
<dbReference type="RefSeq" id="XP_024742331.1">
    <property type="nucleotide sequence ID" value="XM_024873529.1"/>
</dbReference>
<dbReference type="InParanoid" id="A0A2J6TQX4"/>
<feature type="compositionally biased region" description="Low complexity" evidence="1">
    <location>
        <begin position="237"/>
        <end position="281"/>
    </location>
</feature>
<dbReference type="PANTHER" id="PTHR36182:SF1">
    <property type="entry name" value="PROTEIN, PUTATIVE (AFU_ORTHOLOGUE AFUA_6G10930)-RELATED"/>
    <property type="match status" value="1"/>
</dbReference>
<gene>
    <name evidence="2" type="ORF">K444DRAFT_514007</name>
</gene>
<keyword evidence="2" id="KW-0560">Oxidoreductase</keyword>
<evidence type="ECO:0000313" key="2">
    <source>
        <dbReference type="EMBL" id="PMD65427.1"/>
    </source>
</evidence>
<evidence type="ECO:0000313" key="3">
    <source>
        <dbReference type="Proteomes" id="UP000235371"/>
    </source>
</evidence>
<keyword evidence="2" id="KW-0503">Monooxygenase</keyword>
<dbReference type="Proteomes" id="UP000235371">
    <property type="component" value="Unassembled WGS sequence"/>
</dbReference>
<dbReference type="OrthoDB" id="2342176at2759"/>